<name>A0A9E6T3A3_9CAUD</name>
<keyword evidence="2" id="KW-1185">Reference proteome</keyword>
<dbReference type="Proteomes" id="UP001055587">
    <property type="component" value="Segment"/>
</dbReference>
<reference evidence="1" key="1">
    <citation type="submission" date="2021-06" db="EMBL/GenBank/DDBJ databases">
        <title>Four novel Curtobacterium phages isolated from Environmental samples.</title>
        <authorList>
            <person name="Alanin K.W.S."/>
            <person name="Djurhuus A.M."/>
            <person name="Olsen N.S."/>
            <person name="Carstens A.B."/>
            <person name="Nielsen T.K."/>
            <person name="Kot W."/>
            <person name="Hansen L.H."/>
        </authorList>
    </citation>
    <scope>NUCLEOTIDE SEQUENCE</scope>
</reference>
<sequence>MLTANYVVFGTAWTQSLPLVDNLKRMALLTEMLVNHGYQFELVAGRYKGVDEQSLAIAVHTQEIAKQIARHVGAIFQQECVGLLEVSTLEFSLLYPTRTMETLGKLLPVPEPDAMAAPNGATFWQGQWWVA</sequence>
<evidence type="ECO:0000313" key="1">
    <source>
        <dbReference type="EMBL" id="QXG07803.1"/>
    </source>
</evidence>
<accession>A0A9E6T3A3</accession>
<protein>
    <submittedName>
        <fullName evidence="1">Uncharacterized protein</fullName>
    </submittedName>
</protein>
<organism evidence="1 2">
    <name type="scientific">Erwinia phage Zoomie</name>
    <dbReference type="NCBI Taxonomy" id="2851072"/>
    <lineage>
        <taxon>Viruses</taxon>
        <taxon>Duplodnaviria</taxon>
        <taxon>Heunggongvirae</taxon>
        <taxon>Uroviricota</taxon>
        <taxon>Caudoviricetes</taxon>
        <taxon>Autographivirales</taxon>
        <taxon>Autoscriptoviridae</taxon>
        <taxon>Slopekvirinae</taxon>
        <taxon>Zoomievirus</taxon>
        <taxon>Zoomievirus zoomie</taxon>
    </lineage>
</organism>
<dbReference type="EMBL" id="MZ333135">
    <property type="protein sequence ID" value="QXG07803.1"/>
    <property type="molecule type" value="Genomic_DNA"/>
</dbReference>
<evidence type="ECO:0000313" key="2">
    <source>
        <dbReference type="Proteomes" id="UP001055587"/>
    </source>
</evidence>
<proteinExistence type="predicted"/>
<dbReference type="InterPro" id="IPR057548">
    <property type="entry name" value="S-AdoMet_lyase-like"/>
</dbReference>
<dbReference type="Pfam" id="PF23780">
    <property type="entry name" value="S-AdoMet_lyase"/>
    <property type="match status" value="1"/>
</dbReference>